<feature type="binding site" evidence="5">
    <location>
        <position position="244"/>
    </location>
    <ligand>
        <name>GTP</name>
        <dbReference type="ChEBI" id="CHEBI:37565"/>
    </ligand>
</feature>
<dbReference type="PANTHER" id="PTHR30314">
    <property type="entry name" value="CELL DIVISION PROTEIN FTSZ-RELATED"/>
    <property type="match status" value="1"/>
</dbReference>
<keyword evidence="5" id="KW-0131">Cell cycle</keyword>
<dbReference type="NCBIfam" id="TIGR00065">
    <property type="entry name" value="ftsZ"/>
    <property type="match status" value="1"/>
</dbReference>
<name>A0A9Y1FKL2_9ARCH</name>
<evidence type="ECO:0000256" key="3">
    <source>
        <dbReference type="ARBA" id="ARBA00023134"/>
    </source>
</evidence>
<dbReference type="PANTHER" id="PTHR30314:SF3">
    <property type="entry name" value="MITOCHONDRIAL DIVISION PROTEIN FSZA"/>
    <property type="match status" value="1"/>
</dbReference>
<evidence type="ECO:0000259" key="8">
    <source>
        <dbReference type="SMART" id="SM00864"/>
    </source>
</evidence>
<dbReference type="GO" id="GO:0005525">
    <property type="term" value="F:GTP binding"/>
    <property type="evidence" value="ECO:0007669"/>
    <property type="project" value="UniProtKB-UniRule"/>
</dbReference>
<dbReference type="InterPro" id="IPR003008">
    <property type="entry name" value="Tubulin_FtsZ_GTPase"/>
</dbReference>
<evidence type="ECO:0000256" key="6">
    <source>
        <dbReference type="NCBIfam" id="TIGR00065"/>
    </source>
</evidence>
<dbReference type="InterPro" id="IPR000158">
    <property type="entry name" value="Cell_div_FtsZ"/>
</dbReference>
<dbReference type="Pfam" id="PF00091">
    <property type="entry name" value="Tubulin"/>
    <property type="match status" value="1"/>
</dbReference>
<keyword evidence="5" id="KW-0963">Cytoplasm</keyword>
<dbReference type="HAMAP" id="MF_00909">
    <property type="entry name" value="FtsZ"/>
    <property type="match status" value="1"/>
</dbReference>
<dbReference type="GO" id="GO:0005737">
    <property type="term" value="C:cytoplasm"/>
    <property type="evidence" value="ECO:0007669"/>
    <property type="project" value="UniProtKB-SubCell"/>
</dbReference>
<organism evidence="10">
    <name type="scientific">Candidatus Heimdallarchaeum aukensis</name>
    <dbReference type="NCBI Taxonomy" id="2876573"/>
    <lineage>
        <taxon>Archaea</taxon>
        <taxon>Promethearchaeati</taxon>
        <taxon>Candidatus Heimdallarchaeota</taxon>
        <taxon>Candidatus Heimdallarchaeia (ex Rinke et al. 2021) (nom. nud.)</taxon>
        <taxon>Candidatus Heimdallarchaeales</taxon>
        <taxon>Candidatus Heimdallarchaeaceae</taxon>
        <taxon>Candidatus Heimdallarchaeum</taxon>
    </lineage>
</organism>
<sequence length="393" mass="41795">MSDNSNLNPIHLNNDVSQGDSSSLSCPVSPDVGTSDEELLSLLQTSSSRTSKYDTNNANAEIIEYVRDDRILAIGVGGAGSNAINNIIERGGIGGATTIAINTDARHLLNTKAEKKLLIGKELTRGTGAGNDPNIGHAAAVENEEEIRELVRGTDLVFIACGLGKGTGTGAAPYIAKIAQEEGCLVISVCTLPFASEGESKMRTALRGLQELNRHSNTIIIVPNEKLVLEAADFSVLDAFEMADEVLINAVVGLTDVIVETAKINVDLADTKKILRNSGPAVISIGKGKGENRALDAVNAVLTNSMLEADISKSTGALVNIKANKKITTMELEAITNEITSRIAPDALFIWGLSIDDTMADDELFVTVVIAEVDSPYLELDEDETTIEDLWYN</sequence>
<dbReference type="Pfam" id="PF12327">
    <property type="entry name" value="FtsZ_C"/>
    <property type="match status" value="1"/>
</dbReference>
<reference evidence="10" key="1">
    <citation type="journal article" date="2022" name="Nat. Microbiol.">
        <title>Unique mobile elements and scalable gene flow at the prokaryote-eukaryote boundary revealed by circularized Asgard archaea genomes.</title>
        <authorList>
            <person name="Wu F."/>
            <person name="Speth D.R."/>
            <person name="Philosof A."/>
            <person name="Cremiere A."/>
            <person name="Narayanan A."/>
            <person name="Barco R.A."/>
            <person name="Connon S.A."/>
            <person name="Amend J.P."/>
            <person name="Antoshechkin I.A."/>
            <person name="Orphan V.J."/>
        </authorList>
    </citation>
    <scope>NUCLEOTIDE SEQUENCE</scope>
    <source>
        <strain evidence="10">PM71</strain>
    </source>
</reference>
<comment type="similarity">
    <text evidence="1 5">Belongs to the FtsZ family.</text>
</comment>
<dbReference type="GO" id="GO:0051258">
    <property type="term" value="P:protein polymerization"/>
    <property type="evidence" value="ECO:0007669"/>
    <property type="project" value="UniProtKB-UniRule"/>
</dbReference>
<dbReference type="SMART" id="SM00865">
    <property type="entry name" value="Tubulin_C"/>
    <property type="match status" value="1"/>
</dbReference>
<dbReference type="PRINTS" id="PR00423">
    <property type="entry name" value="CELLDVISFTSZ"/>
</dbReference>
<evidence type="ECO:0000259" key="9">
    <source>
        <dbReference type="SMART" id="SM00865"/>
    </source>
</evidence>
<feature type="binding site" evidence="5">
    <location>
        <begin position="166"/>
        <end position="168"/>
    </location>
    <ligand>
        <name>GTP</name>
        <dbReference type="ChEBI" id="CHEBI:37565"/>
    </ligand>
</feature>
<dbReference type="InterPro" id="IPR036525">
    <property type="entry name" value="Tubulin/FtsZ_GTPase_sf"/>
</dbReference>
<evidence type="ECO:0000313" key="10">
    <source>
        <dbReference type="EMBL" id="UJG39974.1"/>
    </source>
</evidence>
<feature type="binding site" evidence="5">
    <location>
        <begin position="78"/>
        <end position="82"/>
    </location>
    <ligand>
        <name>GTP</name>
        <dbReference type="ChEBI" id="CHEBI:37565"/>
    </ligand>
</feature>
<feature type="binding site" evidence="5">
    <location>
        <position position="201"/>
    </location>
    <ligand>
        <name>GTP</name>
        <dbReference type="ChEBI" id="CHEBI:37565"/>
    </ligand>
</feature>
<dbReference type="SUPFAM" id="SSF55307">
    <property type="entry name" value="Tubulin C-terminal domain-like"/>
    <property type="match status" value="1"/>
</dbReference>
<dbReference type="Gene3D" id="3.40.50.1440">
    <property type="entry name" value="Tubulin/FtsZ, GTPase domain"/>
    <property type="match status" value="1"/>
</dbReference>
<feature type="binding site" evidence="5">
    <location>
        <position position="197"/>
    </location>
    <ligand>
        <name>GTP</name>
        <dbReference type="ChEBI" id="CHEBI:37565"/>
    </ligand>
</feature>
<evidence type="ECO:0000256" key="7">
    <source>
        <dbReference type="SAM" id="MobiDB-lite"/>
    </source>
</evidence>
<dbReference type="InterPro" id="IPR018316">
    <property type="entry name" value="Tubulin/FtsZ_2-layer-sand-dom"/>
</dbReference>
<dbReference type="CDD" id="cd02201">
    <property type="entry name" value="FtsZ_type1"/>
    <property type="match status" value="1"/>
</dbReference>
<dbReference type="InterPro" id="IPR024757">
    <property type="entry name" value="FtsZ_C"/>
</dbReference>
<evidence type="ECO:0000256" key="5">
    <source>
        <dbReference type="HAMAP-Rule" id="MF_00909"/>
    </source>
</evidence>
<feature type="compositionally biased region" description="Polar residues" evidence="7">
    <location>
        <begin position="14"/>
        <end position="26"/>
    </location>
</feature>
<evidence type="ECO:0000256" key="1">
    <source>
        <dbReference type="ARBA" id="ARBA00009690"/>
    </source>
</evidence>
<keyword evidence="5 10" id="KW-0132">Cell division</keyword>
<evidence type="ECO:0000256" key="4">
    <source>
        <dbReference type="ARBA" id="ARBA00023210"/>
    </source>
</evidence>
<keyword evidence="3 5" id="KW-0342">GTP-binding</keyword>
<evidence type="ECO:0000256" key="2">
    <source>
        <dbReference type="ARBA" id="ARBA00022741"/>
    </source>
</evidence>
<dbReference type="InterPro" id="IPR045061">
    <property type="entry name" value="FtsZ/CetZ"/>
</dbReference>
<dbReference type="GO" id="GO:0032153">
    <property type="term" value="C:cell division site"/>
    <property type="evidence" value="ECO:0007669"/>
    <property type="project" value="UniProtKB-UniRule"/>
</dbReference>
<accession>A0A9Y1FKL2</accession>
<comment type="function">
    <text evidence="5">Essential cell division protein that forms a contractile ring structure (Z ring) at the future cell division site. The regulation of the ring assembly controls the timing and the location of cell division. One of the functions of the FtsZ ring is to recruit other cell division proteins to the septum to produce a new cell wall between the dividing cells. Binds GTP and shows GTPase activity.</text>
</comment>
<dbReference type="EMBL" id="CP084166">
    <property type="protein sequence ID" value="UJG39974.1"/>
    <property type="molecule type" value="Genomic_DNA"/>
</dbReference>
<comment type="subcellular location">
    <subcellularLocation>
        <location evidence="5">Cytoplasm</location>
    </subcellularLocation>
    <text evidence="5">Assembles at midcell at the inner surface of the cytoplasmic membrane.</text>
</comment>
<proteinExistence type="inferred from homology"/>
<protein>
    <recommendedName>
        <fullName evidence="5 6">Cell division protein FtsZ</fullName>
    </recommendedName>
</protein>
<gene>
    <name evidence="5 10" type="primary">ftsZ</name>
    <name evidence="10" type="ORF">K9W45_08970</name>
</gene>
<dbReference type="GO" id="GO:0043093">
    <property type="term" value="P:FtsZ-dependent cytokinesis"/>
    <property type="evidence" value="ECO:0007669"/>
    <property type="project" value="UniProtKB-UniRule"/>
</dbReference>
<dbReference type="SMART" id="SM00864">
    <property type="entry name" value="Tubulin"/>
    <property type="match status" value="1"/>
</dbReference>
<dbReference type="SUPFAM" id="SSF52490">
    <property type="entry name" value="Tubulin nucleotide-binding domain-like"/>
    <property type="match status" value="1"/>
</dbReference>
<feature type="domain" description="Tubulin/FtsZ 2-layer sandwich" evidence="9">
    <location>
        <begin position="264"/>
        <end position="382"/>
    </location>
</feature>
<dbReference type="GO" id="GO:0003924">
    <property type="term" value="F:GTPase activity"/>
    <property type="evidence" value="ECO:0007669"/>
    <property type="project" value="UniProtKB-UniRule"/>
</dbReference>
<feature type="region of interest" description="Disordered" evidence="7">
    <location>
        <begin position="1"/>
        <end position="32"/>
    </location>
</feature>
<keyword evidence="4 5" id="KW-0717">Septation</keyword>
<dbReference type="Proteomes" id="UP001201020">
    <property type="component" value="Chromosome"/>
</dbReference>
<feature type="domain" description="Tubulin/FtsZ GTPase" evidence="8">
    <location>
        <begin position="70"/>
        <end position="262"/>
    </location>
</feature>
<dbReference type="AlphaFoldDB" id="A0A9Y1FKL2"/>
<dbReference type="InterPro" id="IPR008280">
    <property type="entry name" value="Tub_FtsZ_C"/>
</dbReference>
<keyword evidence="2 5" id="KW-0547">Nucleotide-binding</keyword>
<comment type="subunit">
    <text evidence="5">Homodimer. Polymerizes to form a dynamic ring structure in a strictly GTP-dependent manner. Interacts directly with several other division proteins.</text>
</comment>